<feature type="compositionally biased region" description="Basic and acidic residues" evidence="8">
    <location>
        <begin position="326"/>
        <end position="336"/>
    </location>
</feature>
<reference evidence="11" key="1">
    <citation type="submission" date="2023-03" db="EMBL/GenBank/DDBJ databases">
        <authorList>
            <person name="Steffen K."/>
            <person name="Cardenas P."/>
        </authorList>
    </citation>
    <scope>NUCLEOTIDE SEQUENCE</scope>
</reference>
<dbReference type="Proteomes" id="UP001174909">
    <property type="component" value="Unassembled WGS sequence"/>
</dbReference>
<evidence type="ECO:0000313" key="11">
    <source>
        <dbReference type="EMBL" id="CAI7994483.1"/>
    </source>
</evidence>
<comment type="similarity">
    <text evidence="2">Belongs to the peptidase S54 family.</text>
</comment>
<evidence type="ECO:0000259" key="10">
    <source>
        <dbReference type="Pfam" id="PF01694"/>
    </source>
</evidence>
<dbReference type="GO" id="GO:0016020">
    <property type="term" value="C:membrane"/>
    <property type="evidence" value="ECO:0007669"/>
    <property type="project" value="UniProtKB-SubCell"/>
</dbReference>
<dbReference type="InterPro" id="IPR035952">
    <property type="entry name" value="Rhomboid-like_sf"/>
</dbReference>
<evidence type="ECO:0000256" key="1">
    <source>
        <dbReference type="ARBA" id="ARBA00004141"/>
    </source>
</evidence>
<dbReference type="EMBL" id="CASHTH010000212">
    <property type="protein sequence ID" value="CAI7994483.1"/>
    <property type="molecule type" value="Genomic_DNA"/>
</dbReference>
<feature type="transmembrane region" description="Helical" evidence="9">
    <location>
        <begin position="150"/>
        <end position="170"/>
    </location>
</feature>
<organism evidence="11 12">
    <name type="scientific">Geodia barretti</name>
    <name type="common">Barrett's horny sponge</name>
    <dbReference type="NCBI Taxonomy" id="519541"/>
    <lineage>
        <taxon>Eukaryota</taxon>
        <taxon>Metazoa</taxon>
        <taxon>Porifera</taxon>
        <taxon>Demospongiae</taxon>
        <taxon>Heteroscleromorpha</taxon>
        <taxon>Tetractinellida</taxon>
        <taxon>Astrophorina</taxon>
        <taxon>Geodiidae</taxon>
        <taxon>Geodia</taxon>
    </lineage>
</organism>
<comment type="caution">
    <text evidence="11">The sequence shown here is derived from an EMBL/GenBank/DDBJ whole genome shotgun (WGS) entry which is preliminary data.</text>
</comment>
<feature type="transmembrane region" description="Helical" evidence="9">
    <location>
        <begin position="210"/>
        <end position="228"/>
    </location>
</feature>
<dbReference type="SUPFAM" id="SSF144091">
    <property type="entry name" value="Rhomboid-like"/>
    <property type="match status" value="1"/>
</dbReference>
<feature type="transmembrane region" description="Helical" evidence="9">
    <location>
        <begin position="12"/>
        <end position="35"/>
    </location>
</feature>
<sequence length="352" mass="39147">MFGRRRGYRRGYGGGGGGLGMVLLAMQLLHLFQFLSNSNDYYPVTLGVLGLNLLAFFQPGRSWPSIHQACISVRGAWFNREWKRIFLASFYHSSDFHLYYNMASFVWKAISLESYYGSGYFMYMVAVFSVATNLLYIAINYALAEVMDQWSYINSCAVGFSGVLFALKVVTTHIQPAGMTRVMGFIPVPMRIACWVELVLISVLFPHVSFIGHLAGILIGFAFVYGPLQTIMNIPLSLLTDFVPSHTAGGGTQYADGHSYTYRSGTTGRRGAEQQQRNHPPPQPSARPYHSYTYAAGPLGRGDGEGSEEAELQEAIRRSLSTDSSGESRRTEERENGTQSTVDEGLREERTP</sequence>
<evidence type="ECO:0000256" key="8">
    <source>
        <dbReference type="SAM" id="MobiDB-lite"/>
    </source>
</evidence>
<dbReference type="GO" id="GO:0006508">
    <property type="term" value="P:proteolysis"/>
    <property type="evidence" value="ECO:0007669"/>
    <property type="project" value="UniProtKB-KW"/>
</dbReference>
<keyword evidence="5" id="KW-0378">Hydrolase</keyword>
<accession>A0AA35W2Y7</accession>
<evidence type="ECO:0000256" key="6">
    <source>
        <dbReference type="ARBA" id="ARBA00022989"/>
    </source>
</evidence>
<dbReference type="FunFam" id="1.20.1540.10:FF:000008">
    <property type="entry name" value="RHOMBOID-like protein 13"/>
    <property type="match status" value="1"/>
</dbReference>
<feature type="transmembrane region" description="Helical" evidence="9">
    <location>
        <begin position="120"/>
        <end position="144"/>
    </location>
</feature>
<dbReference type="PANTHER" id="PTHR43066:SF1">
    <property type="entry name" value="RHOMBOID PROTEIN 2"/>
    <property type="match status" value="1"/>
</dbReference>
<evidence type="ECO:0000256" key="5">
    <source>
        <dbReference type="ARBA" id="ARBA00022801"/>
    </source>
</evidence>
<keyword evidence="7 9" id="KW-0472">Membrane</keyword>
<dbReference type="Pfam" id="PF01694">
    <property type="entry name" value="Rhomboid"/>
    <property type="match status" value="1"/>
</dbReference>
<evidence type="ECO:0000256" key="4">
    <source>
        <dbReference type="ARBA" id="ARBA00022692"/>
    </source>
</evidence>
<keyword evidence="4 9" id="KW-0812">Transmembrane</keyword>
<evidence type="ECO:0000256" key="7">
    <source>
        <dbReference type="ARBA" id="ARBA00023136"/>
    </source>
</evidence>
<protein>
    <submittedName>
        <fullName evidence="11">Rhomboid-related protein 4</fullName>
    </submittedName>
</protein>
<proteinExistence type="inferred from homology"/>
<keyword evidence="3" id="KW-0645">Protease</keyword>
<feature type="compositionally biased region" description="Polar residues" evidence="8">
    <location>
        <begin position="261"/>
        <end position="278"/>
    </location>
</feature>
<dbReference type="InterPro" id="IPR022764">
    <property type="entry name" value="Peptidase_S54_rhomboid_dom"/>
</dbReference>
<keyword evidence="6 9" id="KW-1133">Transmembrane helix</keyword>
<dbReference type="PANTHER" id="PTHR43066">
    <property type="entry name" value="RHOMBOID-RELATED PROTEIN"/>
    <property type="match status" value="1"/>
</dbReference>
<dbReference type="AlphaFoldDB" id="A0AA35W2Y7"/>
<gene>
    <name evidence="11" type="ORF">GBAR_LOCUS1460</name>
</gene>
<evidence type="ECO:0000313" key="12">
    <source>
        <dbReference type="Proteomes" id="UP001174909"/>
    </source>
</evidence>
<feature type="transmembrane region" description="Helical" evidence="9">
    <location>
        <begin position="182"/>
        <end position="204"/>
    </location>
</feature>
<keyword evidence="12" id="KW-1185">Reference proteome</keyword>
<evidence type="ECO:0000256" key="9">
    <source>
        <dbReference type="SAM" id="Phobius"/>
    </source>
</evidence>
<name>A0AA35W2Y7_GEOBA</name>
<feature type="domain" description="Peptidase S54 rhomboid" evidence="10">
    <location>
        <begin position="80"/>
        <end position="225"/>
    </location>
</feature>
<evidence type="ECO:0000256" key="2">
    <source>
        <dbReference type="ARBA" id="ARBA00009045"/>
    </source>
</evidence>
<evidence type="ECO:0000256" key="3">
    <source>
        <dbReference type="ARBA" id="ARBA00022670"/>
    </source>
</evidence>
<feature type="region of interest" description="Disordered" evidence="8">
    <location>
        <begin position="253"/>
        <end position="352"/>
    </location>
</feature>
<dbReference type="Gene3D" id="1.20.1540.10">
    <property type="entry name" value="Rhomboid-like"/>
    <property type="match status" value="1"/>
</dbReference>
<comment type="subcellular location">
    <subcellularLocation>
        <location evidence="1">Membrane</location>
        <topology evidence="1">Multi-pass membrane protein</topology>
    </subcellularLocation>
</comment>
<dbReference type="GO" id="GO:0004252">
    <property type="term" value="F:serine-type endopeptidase activity"/>
    <property type="evidence" value="ECO:0007669"/>
    <property type="project" value="InterPro"/>
</dbReference>